<keyword evidence="5" id="KW-1185">Reference proteome</keyword>
<feature type="signal peptide" evidence="2">
    <location>
        <begin position="1"/>
        <end position="20"/>
    </location>
</feature>
<dbReference type="PROSITE" id="PS51257">
    <property type="entry name" value="PROKAR_LIPOPROTEIN"/>
    <property type="match status" value="1"/>
</dbReference>
<evidence type="ECO:0000256" key="2">
    <source>
        <dbReference type="SAM" id="SignalP"/>
    </source>
</evidence>
<feature type="domain" description="DUF5666" evidence="3">
    <location>
        <begin position="268"/>
        <end position="326"/>
    </location>
</feature>
<feature type="domain" description="DUF5666" evidence="3">
    <location>
        <begin position="337"/>
        <end position="405"/>
    </location>
</feature>
<feature type="chain" id="PRO_5045707448" description="DUF5666 domain-containing protein" evidence="2">
    <location>
        <begin position="21"/>
        <end position="581"/>
    </location>
</feature>
<gene>
    <name evidence="4" type="ORF">CEW91_09760</name>
</gene>
<protein>
    <recommendedName>
        <fullName evidence="3">DUF5666 domain-containing protein</fullName>
    </recommendedName>
</protein>
<accession>A0ABM6LUT6</accession>
<feature type="region of interest" description="Disordered" evidence="1">
    <location>
        <begin position="19"/>
        <end position="45"/>
    </location>
</feature>
<feature type="compositionally biased region" description="Low complexity" evidence="1">
    <location>
        <begin position="20"/>
        <end position="34"/>
    </location>
</feature>
<sequence length="581" mass="62948">MRFKHSLLVLAIAGALSACGGSSDSSTPDSNTGGDDTGGDNTGSTTTVVTEGVITGFGSVYVNGQRYGSDNAAIAVGNSPAADEAQLRVGMVVTVAASASDNGEDPEAEQITYEESLQGPVAFIDREAEQIEVLGQTVIYDDLTEFEATDLTTLTVGDFVEISGYVNENGNFYATLVELEDDETEVKLKGNVANLDTDAQTFTLGELTINYSTAEFADMTMEDLADGLFVKVEGETFDSETMTLTADEVENKEQSDIDENTDEVTIAGIVKNYDAEAGTFTVNQYNFTLGESTEFEDGTVDTMANGIIVKVEAALDGEQLVAEEVEFKARDARSKVEGQVTDIDTETMTFVLNDTTFTVTSETQYDDESDIDERRFTFDNIEVNDWLKVVSRQDEEGNAVALKVKRINEEAREGEVKGRAADVTEDGMTVANVAVTFDDNTEFENDDGSLSLERFVALAGTQNAVIVEVEGEYIDGSLVATEVDVENVSGGDDNRPDNTGKAEFKGAIESIEGDLIFVNGKELRFTGDTEFELNDEDVDLQTFYNALEVGTVIEIEGVWVDETYIEVKEAEVENEEDDSEE</sequence>
<feature type="domain" description="DUF5666" evidence="3">
    <location>
        <begin position="118"/>
        <end position="178"/>
    </location>
</feature>
<name>A0ABM6LUT6_9GAMM</name>
<evidence type="ECO:0000256" key="1">
    <source>
        <dbReference type="SAM" id="MobiDB-lite"/>
    </source>
</evidence>
<feature type="domain" description="DUF5666" evidence="3">
    <location>
        <begin position="505"/>
        <end position="564"/>
    </location>
</feature>
<dbReference type="Proteomes" id="UP000197717">
    <property type="component" value="Chromosome"/>
</dbReference>
<feature type="domain" description="DUF5666" evidence="3">
    <location>
        <begin position="418"/>
        <end position="483"/>
    </location>
</feature>
<organism evidence="4 5">
    <name type="scientific">Idiomarina piscisalsi</name>
    <dbReference type="NCBI Taxonomy" id="1096243"/>
    <lineage>
        <taxon>Bacteria</taxon>
        <taxon>Pseudomonadati</taxon>
        <taxon>Pseudomonadota</taxon>
        <taxon>Gammaproteobacteria</taxon>
        <taxon>Alteromonadales</taxon>
        <taxon>Idiomarinaceae</taxon>
        <taxon>Idiomarina</taxon>
    </lineage>
</organism>
<dbReference type="InterPro" id="IPR043724">
    <property type="entry name" value="DUF5666"/>
</dbReference>
<reference evidence="4 5" key="1">
    <citation type="submission" date="2017-06" db="EMBL/GenBank/DDBJ databases">
        <title>Complete genome sequence of Idiomarina piscisalsi strain 10PY1A isolated from soil of Soudi Arabia.</title>
        <authorList>
            <person name="Kim M.-C."/>
            <person name="Jung B.K."/>
            <person name="Budiyanto F."/>
            <person name="Nzila A."/>
            <person name="Shin J.-H."/>
        </authorList>
    </citation>
    <scope>NUCLEOTIDE SEQUENCE [LARGE SCALE GENOMIC DNA]</scope>
    <source>
        <strain evidence="4 5">10PY1A</strain>
    </source>
</reference>
<evidence type="ECO:0000313" key="5">
    <source>
        <dbReference type="Proteomes" id="UP000197717"/>
    </source>
</evidence>
<dbReference type="RefSeq" id="WP_088768775.1">
    <property type="nucleotide sequence ID" value="NZ_CP022133.1"/>
</dbReference>
<dbReference type="Pfam" id="PF18914">
    <property type="entry name" value="DUF5666"/>
    <property type="match status" value="6"/>
</dbReference>
<keyword evidence="2" id="KW-0732">Signal</keyword>
<feature type="domain" description="DUF5666" evidence="3">
    <location>
        <begin position="189"/>
        <end position="250"/>
    </location>
</feature>
<dbReference type="EMBL" id="CP022133">
    <property type="protein sequence ID" value="ASG66404.1"/>
    <property type="molecule type" value="Genomic_DNA"/>
</dbReference>
<evidence type="ECO:0000259" key="3">
    <source>
        <dbReference type="Pfam" id="PF18914"/>
    </source>
</evidence>
<proteinExistence type="predicted"/>
<evidence type="ECO:0000313" key="4">
    <source>
        <dbReference type="EMBL" id="ASG66404.1"/>
    </source>
</evidence>